<reference evidence="1 2" key="1">
    <citation type="journal article" date="2019" name="Sci. Rep.">
        <title>Orb-weaving spider Araneus ventricosus genome elucidates the spidroin gene catalogue.</title>
        <authorList>
            <person name="Kono N."/>
            <person name="Nakamura H."/>
            <person name="Ohtoshi R."/>
            <person name="Moran D.A.P."/>
            <person name="Shinohara A."/>
            <person name="Yoshida Y."/>
            <person name="Fujiwara M."/>
            <person name="Mori M."/>
            <person name="Tomita M."/>
            <person name="Arakawa K."/>
        </authorList>
    </citation>
    <scope>NUCLEOTIDE SEQUENCE [LARGE SCALE GENOMIC DNA]</scope>
</reference>
<protein>
    <submittedName>
        <fullName evidence="1">Uncharacterized protein</fullName>
    </submittedName>
</protein>
<dbReference type="AlphaFoldDB" id="A0A4Y2EWM0"/>
<proteinExistence type="predicted"/>
<keyword evidence="2" id="KW-1185">Reference proteome</keyword>
<sequence length="143" mass="16001">MPTTSSTVEFISLTTNVNGVVTEADKREDTTTTSTAVGYTTFEEYEVIKSSSNLASSDCKHVEERKLDIGLKDIGQWSNKIKDNKRILLVLNPFGLTLNFYLITNRDELVLTAVSCAKEICEDLGIVTRNGKCYFKSKMPFFP</sequence>
<name>A0A4Y2EWM0_ARAVE</name>
<dbReference type="Proteomes" id="UP000499080">
    <property type="component" value="Unassembled WGS sequence"/>
</dbReference>
<organism evidence="1 2">
    <name type="scientific">Araneus ventricosus</name>
    <name type="common">Orbweaver spider</name>
    <name type="synonym">Epeira ventricosa</name>
    <dbReference type="NCBI Taxonomy" id="182803"/>
    <lineage>
        <taxon>Eukaryota</taxon>
        <taxon>Metazoa</taxon>
        <taxon>Ecdysozoa</taxon>
        <taxon>Arthropoda</taxon>
        <taxon>Chelicerata</taxon>
        <taxon>Arachnida</taxon>
        <taxon>Araneae</taxon>
        <taxon>Araneomorphae</taxon>
        <taxon>Entelegynae</taxon>
        <taxon>Araneoidea</taxon>
        <taxon>Araneidae</taxon>
        <taxon>Araneus</taxon>
    </lineage>
</organism>
<accession>A0A4Y2EWM0</accession>
<comment type="caution">
    <text evidence="1">The sequence shown here is derived from an EMBL/GenBank/DDBJ whole genome shotgun (WGS) entry which is preliminary data.</text>
</comment>
<evidence type="ECO:0000313" key="2">
    <source>
        <dbReference type="Proteomes" id="UP000499080"/>
    </source>
</evidence>
<evidence type="ECO:0000313" key="1">
    <source>
        <dbReference type="EMBL" id="GBM33630.1"/>
    </source>
</evidence>
<dbReference type="EMBL" id="BGPR01000738">
    <property type="protein sequence ID" value="GBM33630.1"/>
    <property type="molecule type" value="Genomic_DNA"/>
</dbReference>
<gene>
    <name evidence="1" type="ORF">AVEN_203675_1</name>
</gene>